<keyword evidence="3" id="KW-1185">Reference proteome</keyword>
<accession>A0AAD4GNW0</accession>
<protein>
    <recommendedName>
        <fullName evidence="4">GPI anchored protein</fullName>
    </recommendedName>
</protein>
<feature type="region of interest" description="Disordered" evidence="1">
    <location>
        <begin position="126"/>
        <end position="190"/>
    </location>
</feature>
<reference evidence="2" key="2">
    <citation type="submission" date="2020-02" db="EMBL/GenBank/DDBJ databases">
        <authorList>
            <person name="Gilchrist C.L.M."/>
            <person name="Chooi Y.-H."/>
        </authorList>
    </citation>
    <scope>NUCLEOTIDE SEQUENCE</scope>
    <source>
        <strain evidence="2">MST-FP2251</strain>
    </source>
</reference>
<name>A0AAD4GNW0_ASPNN</name>
<proteinExistence type="predicted"/>
<reference evidence="2" key="1">
    <citation type="journal article" date="2019" name="Beilstein J. Org. Chem.">
        <title>Nanangenines: drimane sesquiterpenoids as the dominant metabolite cohort of a novel Australian fungus, Aspergillus nanangensis.</title>
        <authorList>
            <person name="Lacey H.J."/>
            <person name="Gilchrist C.L.M."/>
            <person name="Crombie A."/>
            <person name="Kalaitzis J.A."/>
            <person name="Vuong D."/>
            <person name="Rutledge P.J."/>
            <person name="Turner P."/>
            <person name="Pitt J.I."/>
            <person name="Lacey E."/>
            <person name="Chooi Y.H."/>
            <person name="Piggott A.M."/>
        </authorList>
    </citation>
    <scope>NUCLEOTIDE SEQUENCE</scope>
    <source>
        <strain evidence="2">MST-FP2251</strain>
    </source>
</reference>
<feature type="compositionally biased region" description="Low complexity" evidence="1">
    <location>
        <begin position="147"/>
        <end position="185"/>
    </location>
</feature>
<comment type="caution">
    <text evidence="2">The sequence shown here is derived from an EMBL/GenBank/DDBJ whole genome shotgun (WGS) entry which is preliminary data.</text>
</comment>
<dbReference type="EMBL" id="VCAU01000147">
    <property type="protein sequence ID" value="KAF9883810.1"/>
    <property type="molecule type" value="Genomic_DNA"/>
</dbReference>
<dbReference type="Proteomes" id="UP001194746">
    <property type="component" value="Unassembled WGS sequence"/>
</dbReference>
<feature type="compositionally biased region" description="Polar residues" evidence="1">
    <location>
        <begin position="126"/>
        <end position="146"/>
    </location>
</feature>
<evidence type="ECO:0000313" key="3">
    <source>
        <dbReference type="Proteomes" id="UP001194746"/>
    </source>
</evidence>
<gene>
    <name evidence="2" type="ORF">FE257_002799</name>
</gene>
<dbReference type="AlphaFoldDB" id="A0AAD4GNW0"/>
<sequence length="222" mass="22539">MILNNALSLFVASTTLYQQFMAQEARQLPTLLDRGMSPIENTLNKRDVCSDGYECFIGNCCGNKCAENCCGFDQGGVGCGLTESCSFEGNVFIGCCVVDAPARQPESQSSLPTVLSLSASAGKETTTADMTLTSPTEQTFTLPTVDSSTPTAKTTASSAETGASSTGETSSSASSTGTEMSSGSSVPAATTTSEGVAPMVTASVPSGVNVGALAILGAWMAL</sequence>
<evidence type="ECO:0000313" key="2">
    <source>
        <dbReference type="EMBL" id="KAF9883810.1"/>
    </source>
</evidence>
<evidence type="ECO:0000256" key="1">
    <source>
        <dbReference type="SAM" id="MobiDB-lite"/>
    </source>
</evidence>
<organism evidence="2 3">
    <name type="scientific">Aspergillus nanangensis</name>
    <dbReference type="NCBI Taxonomy" id="2582783"/>
    <lineage>
        <taxon>Eukaryota</taxon>
        <taxon>Fungi</taxon>
        <taxon>Dikarya</taxon>
        <taxon>Ascomycota</taxon>
        <taxon>Pezizomycotina</taxon>
        <taxon>Eurotiomycetes</taxon>
        <taxon>Eurotiomycetidae</taxon>
        <taxon>Eurotiales</taxon>
        <taxon>Aspergillaceae</taxon>
        <taxon>Aspergillus</taxon>
        <taxon>Aspergillus subgen. Circumdati</taxon>
    </lineage>
</organism>
<evidence type="ECO:0008006" key="4">
    <source>
        <dbReference type="Google" id="ProtNLM"/>
    </source>
</evidence>